<reference evidence="2 3" key="1">
    <citation type="journal article" date="2015" name="Genome Announc.">
        <title>Complete Genome Sequence of Polypropylene Glycol- and Polyethylene Glycol-Degrading Sphingopyxis macrogoltabida Strain EY-1.</title>
        <authorList>
            <person name="Ohtsubo Y."/>
            <person name="Nagata Y."/>
            <person name="Numata M."/>
            <person name="Tsuchikane K."/>
            <person name="Hosoyama A."/>
            <person name="Yamazoe A."/>
            <person name="Tsuda M."/>
            <person name="Fujita N."/>
            <person name="Kawai F."/>
        </authorList>
    </citation>
    <scope>NUCLEOTIDE SEQUENCE [LARGE SCALE GENOMIC DNA]</scope>
    <source>
        <strain evidence="2 3">EY-1</strain>
    </source>
</reference>
<keyword evidence="1" id="KW-1133">Transmembrane helix</keyword>
<feature type="transmembrane region" description="Helical" evidence="1">
    <location>
        <begin position="40"/>
        <end position="57"/>
    </location>
</feature>
<keyword evidence="1" id="KW-0472">Membrane</keyword>
<dbReference type="Proteomes" id="UP000058074">
    <property type="component" value="Chromosome"/>
</dbReference>
<name>A0A0N9UXE1_SPHMC</name>
<organism evidence="2 3">
    <name type="scientific">Sphingopyxis macrogoltabida</name>
    <name type="common">Sphingomonas macrogoltabidus</name>
    <dbReference type="NCBI Taxonomy" id="33050"/>
    <lineage>
        <taxon>Bacteria</taxon>
        <taxon>Pseudomonadati</taxon>
        <taxon>Pseudomonadota</taxon>
        <taxon>Alphaproteobacteria</taxon>
        <taxon>Sphingomonadales</taxon>
        <taxon>Sphingomonadaceae</taxon>
        <taxon>Sphingopyxis</taxon>
    </lineage>
</organism>
<dbReference type="EMBL" id="CP012700">
    <property type="protein sequence ID" value="ALH80456.1"/>
    <property type="molecule type" value="Genomic_DNA"/>
</dbReference>
<keyword evidence="1" id="KW-0812">Transmembrane</keyword>
<evidence type="ECO:0000313" key="3">
    <source>
        <dbReference type="Proteomes" id="UP000058074"/>
    </source>
</evidence>
<protein>
    <submittedName>
        <fullName evidence="2">Uncharacterized protein</fullName>
    </submittedName>
</protein>
<dbReference type="AlphaFoldDB" id="A0A0N9UXE1"/>
<dbReference type="KEGG" id="smag:AN936_08765"/>
<evidence type="ECO:0000313" key="2">
    <source>
        <dbReference type="EMBL" id="ALH80456.1"/>
    </source>
</evidence>
<evidence type="ECO:0000256" key="1">
    <source>
        <dbReference type="SAM" id="Phobius"/>
    </source>
</evidence>
<dbReference type="PATRIC" id="fig|33050.5.peg.1822"/>
<sequence length="62" mass="6817">MIAVRKFATNILLFFVTICAAHLISSFIFRGKMEITMSEVQVSALAALLIAIGRLLLHGRAQ</sequence>
<gene>
    <name evidence="2" type="ORF">AN936_08765</name>
</gene>
<proteinExistence type="predicted"/>
<feature type="transmembrane region" description="Helical" evidence="1">
    <location>
        <begin position="7"/>
        <end position="28"/>
    </location>
</feature>
<accession>A0A0N9UXE1</accession>